<name>A0ACC4D109_POPAL</name>
<accession>A0ACC4D109</accession>
<keyword evidence="2" id="KW-1185">Reference proteome</keyword>
<proteinExistence type="predicted"/>
<comment type="caution">
    <text evidence="1">The sequence shown here is derived from an EMBL/GenBank/DDBJ whole genome shotgun (WGS) entry which is preliminary data.</text>
</comment>
<sequence>MELDWHFHPFLFLFIIFTLHSSLTCSVSDSEALLRLKKSFTNASALSSWISGSVPCNRQTHWNGLLCFNGIVTGLQLENMGLSGTIDVDALATIQGIRSLSFARNSFTGAIPELNRLGNLKAIYLRGNQFSGEIPSDFFSKMKSLKKVWLSDNKFTGGIPPSLAELPRLSELHLENNQFSGTIPSIDQPTLMSFNVSNNMLEGEIPPNLAIFNYSSFDGNDHLCGDRVGRGCENTMQTSSESPAGVGLDADMMVSKDRGHNNNNVTKTVAGAVTLAVLLLSITAMIIFRMRRRDKDFDVIENRSNGNAAAAAAPEVQVSLSNRPKGVDAIKKMGSNRKGSINGRGGVGELVIVNNEKGVFGLPDLMKASAEVLGNGGMGSLYKAQMANGVMVVIEEHRMLNSIGLSVSRLFKESPGDWAIFIQNLLPLPCLMAISNQAMSFLAMITSHCFQNLDMVPCSTNSLGQMRQLLGIGAACVKRNPQQRLDITDAIQMIQGIKLEDSNHEGRTMQVLPSLRDGYADAPQTSVSDIQEVDGESPWRRHGSDGAEASVFASMLLK</sequence>
<evidence type="ECO:0000313" key="1">
    <source>
        <dbReference type="EMBL" id="KAL3610476.1"/>
    </source>
</evidence>
<gene>
    <name evidence="1" type="ORF">D5086_001496</name>
</gene>
<reference evidence="1 2" key="1">
    <citation type="journal article" date="2024" name="Plant Biotechnol. J.">
        <title>Genome and CRISPR/Cas9 system of a widespread forest tree (Populus alba) in the world.</title>
        <authorList>
            <person name="Liu Y.J."/>
            <person name="Jiang P.F."/>
            <person name="Han X.M."/>
            <person name="Li X.Y."/>
            <person name="Wang H.M."/>
            <person name="Wang Y.J."/>
            <person name="Wang X.X."/>
            <person name="Zeng Q.Y."/>
        </authorList>
    </citation>
    <scope>NUCLEOTIDE SEQUENCE [LARGE SCALE GENOMIC DNA]</scope>
    <source>
        <strain evidence="2">cv. PAL-ZL1</strain>
    </source>
</reference>
<dbReference type="EMBL" id="RCHU02000001">
    <property type="protein sequence ID" value="KAL3610476.1"/>
    <property type="molecule type" value="Genomic_DNA"/>
</dbReference>
<dbReference type="Proteomes" id="UP000309997">
    <property type="component" value="Unassembled WGS sequence"/>
</dbReference>
<organism evidence="1 2">
    <name type="scientific">Populus alba</name>
    <name type="common">White poplar</name>
    <dbReference type="NCBI Taxonomy" id="43335"/>
    <lineage>
        <taxon>Eukaryota</taxon>
        <taxon>Viridiplantae</taxon>
        <taxon>Streptophyta</taxon>
        <taxon>Embryophyta</taxon>
        <taxon>Tracheophyta</taxon>
        <taxon>Spermatophyta</taxon>
        <taxon>Magnoliopsida</taxon>
        <taxon>eudicotyledons</taxon>
        <taxon>Gunneridae</taxon>
        <taxon>Pentapetalae</taxon>
        <taxon>rosids</taxon>
        <taxon>fabids</taxon>
        <taxon>Malpighiales</taxon>
        <taxon>Salicaceae</taxon>
        <taxon>Saliceae</taxon>
        <taxon>Populus</taxon>
    </lineage>
</organism>
<evidence type="ECO:0000313" key="2">
    <source>
        <dbReference type="Proteomes" id="UP000309997"/>
    </source>
</evidence>
<protein>
    <submittedName>
        <fullName evidence="1">Uncharacterized protein</fullName>
    </submittedName>
</protein>